<dbReference type="Pfam" id="PF00899">
    <property type="entry name" value="ThiF"/>
    <property type="match status" value="1"/>
</dbReference>
<gene>
    <name evidence="3" type="ORF">SAMN05444126_106116</name>
</gene>
<name>A0A1H9SAE9_9BACI</name>
<dbReference type="InterPro" id="IPR035985">
    <property type="entry name" value="Ubiquitin-activating_enz"/>
</dbReference>
<reference evidence="4" key="1">
    <citation type="submission" date="2016-10" db="EMBL/GenBank/DDBJ databases">
        <authorList>
            <person name="de Groot N.N."/>
        </authorList>
    </citation>
    <scope>NUCLEOTIDE SEQUENCE [LARGE SCALE GENOMIC DNA]</scope>
    <source>
        <strain evidence="4">10nlg</strain>
    </source>
</reference>
<dbReference type="GO" id="GO:0008641">
    <property type="term" value="F:ubiquitin-like modifier activating enzyme activity"/>
    <property type="evidence" value="ECO:0007669"/>
    <property type="project" value="InterPro"/>
</dbReference>
<dbReference type="GO" id="GO:0004792">
    <property type="term" value="F:thiosulfate-cyanide sulfurtransferase activity"/>
    <property type="evidence" value="ECO:0007669"/>
    <property type="project" value="TreeGrafter"/>
</dbReference>
<dbReference type="InterPro" id="IPR045886">
    <property type="entry name" value="ThiF/MoeB/HesA"/>
</dbReference>
<keyword evidence="3" id="KW-0808">Transferase</keyword>
<dbReference type="InterPro" id="IPR000594">
    <property type="entry name" value="ThiF_NAD_FAD-bd"/>
</dbReference>
<dbReference type="GO" id="GO:0005829">
    <property type="term" value="C:cytosol"/>
    <property type="evidence" value="ECO:0007669"/>
    <property type="project" value="TreeGrafter"/>
</dbReference>
<comment type="caution">
    <text evidence="3">The sequence shown here is derived from an EMBL/GenBank/DDBJ whole genome shotgun (WGS) entry which is preliminary data.</text>
</comment>
<dbReference type="CDD" id="cd00757">
    <property type="entry name" value="ThiF_MoeB_HesA_family"/>
    <property type="match status" value="1"/>
</dbReference>
<evidence type="ECO:0000259" key="2">
    <source>
        <dbReference type="Pfam" id="PF00899"/>
    </source>
</evidence>
<keyword evidence="4" id="KW-1185">Reference proteome</keyword>
<dbReference type="OrthoDB" id="9804286at2"/>
<evidence type="ECO:0000313" key="3">
    <source>
        <dbReference type="EMBL" id="SER81898.1"/>
    </source>
</evidence>
<proteinExistence type="inferred from homology"/>
<dbReference type="PANTHER" id="PTHR10953">
    <property type="entry name" value="UBIQUITIN-ACTIVATING ENZYME E1"/>
    <property type="match status" value="1"/>
</dbReference>
<organism evidence="3 4">
    <name type="scientific">Salisediminibacterium halotolerans</name>
    <dbReference type="NCBI Taxonomy" id="517425"/>
    <lineage>
        <taxon>Bacteria</taxon>
        <taxon>Bacillati</taxon>
        <taxon>Bacillota</taxon>
        <taxon>Bacilli</taxon>
        <taxon>Bacillales</taxon>
        <taxon>Bacillaceae</taxon>
        <taxon>Salisediminibacterium</taxon>
    </lineage>
</organism>
<dbReference type="STRING" id="1464123.SAMN05444126_106116"/>
<dbReference type="AlphaFoldDB" id="A0A1H9SAE9"/>
<keyword evidence="3" id="KW-0548">Nucleotidyltransferase</keyword>
<dbReference type="PANTHER" id="PTHR10953:SF102">
    <property type="entry name" value="ADENYLYLTRANSFERASE AND SULFURTRANSFERASE MOCS3"/>
    <property type="match status" value="1"/>
</dbReference>
<dbReference type="SUPFAM" id="SSF69572">
    <property type="entry name" value="Activating enzymes of the ubiquitin-like proteins"/>
    <property type="match status" value="1"/>
</dbReference>
<dbReference type="Proteomes" id="UP000199318">
    <property type="component" value="Unassembled WGS sequence"/>
</dbReference>
<evidence type="ECO:0000313" key="4">
    <source>
        <dbReference type="Proteomes" id="UP000199318"/>
    </source>
</evidence>
<sequence>MEELWNRYSRQMLFKPIGEQGQQKIAASKILIVGMGALGTVAANHLVRSGVGHVMFCDRDFVEMSNLQRQTLFDENDVKNFMPKAVAAESKLKAVNSDVIVEGVVTDITSKNIETYLKDVDMIIDGTDNFQTRYLMNDAAYKHGIPYVYGGAVSSRGMHAVFVPGKTPCLRCLFPSHGATGQTCDTVGVLSPLIDMVASMESLAVLKYLSGNQEQIDDQLLTFDLWRNDHFSMKFGEADEACPTCGTQQYPDLTGGSADEAAVLCGRDTVQLSHTEGFDLKKRRESLEPITAHVKETPFLIRVQLHEGETLVLFPDGRTLVQGTEDIGRAKTLYSKYVGN</sequence>
<feature type="domain" description="THIF-type NAD/FAD binding fold" evidence="2">
    <location>
        <begin position="8"/>
        <end position="243"/>
    </location>
</feature>
<dbReference type="GO" id="GO:0016779">
    <property type="term" value="F:nucleotidyltransferase activity"/>
    <property type="evidence" value="ECO:0007669"/>
    <property type="project" value="UniProtKB-KW"/>
</dbReference>
<dbReference type="EMBL" id="FOGV01000006">
    <property type="protein sequence ID" value="SER81898.1"/>
    <property type="molecule type" value="Genomic_DNA"/>
</dbReference>
<dbReference type="Gene3D" id="3.40.50.720">
    <property type="entry name" value="NAD(P)-binding Rossmann-like Domain"/>
    <property type="match status" value="1"/>
</dbReference>
<accession>A0A1H9SAE9</accession>
<dbReference type="FunFam" id="3.40.50.720:FF:000080">
    <property type="entry name" value="Thiazole biosynthesis adenylyltransferase ThiF"/>
    <property type="match status" value="1"/>
</dbReference>
<dbReference type="GO" id="GO:0008146">
    <property type="term" value="F:sulfotransferase activity"/>
    <property type="evidence" value="ECO:0007669"/>
    <property type="project" value="TreeGrafter"/>
</dbReference>
<dbReference type="RefSeq" id="WP_093072400.1">
    <property type="nucleotide sequence ID" value="NZ_BJVE01000102.1"/>
</dbReference>
<evidence type="ECO:0000256" key="1">
    <source>
        <dbReference type="ARBA" id="ARBA00009919"/>
    </source>
</evidence>
<protein>
    <submittedName>
        <fullName evidence="3">Adenylyltransferase and sulfurtransferase</fullName>
    </submittedName>
</protein>
<comment type="similarity">
    <text evidence="1">Belongs to the HesA/MoeB/ThiF family.</text>
</comment>